<dbReference type="EMBL" id="LAZR01039301">
    <property type="protein sequence ID" value="KKL17330.1"/>
    <property type="molecule type" value="Genomic_DNA"/>
</dbReference>
<name>A0A0F9B6S7_9ZZZZ</name>
<reference evidence="1" key="1">
    <citation type="journal article" date="2015" name="Nature">
        <title>Complex archaea that bridge the gap between prokaryotes and eukaryotes.</title>
        <authorList>
            <person name="Spang A."/>
            <person name="Saw J.H."/>
            <person name="Jorgensen S.L."/>
            <person name="Zaremba-Niedzwiedzka K."/>
            <person name="Martijn J."/>
            <person name="Lind A.E."/>
            <person name="van Eijk R."/>
            <person name="Schleper C."/>
            <person name="Guy L."/>
            <person name="Ettema T.J."/>
        </authorList>
    </citation>
    <scope>NUCLEOTIDE SEQUENCE</scope>
</reference>
<gene>
    <name evidence="1" type="ORF">LCGC14_2486640</name>
</gene>
<comment type="caution">
    <text evidence="1">The sequence shown here is derived from an EMBL/GenBank/DDBJ whole genome shotgun (WGS) entry which is preliminary data.</text>
</comment>
<sequence>MDDVTGDLEREDATVHQIHQHPDYKCYFPPNIQIGSDEYRGDSDYDAMIDTILERPASETLEDGQQRDEVDAAMIEILEQAASEAFEERNIIGNNGCWQCTHRQDQRPWWKKIFFTPNEMSYLCDVAKRTEVTNPISGQVQWIERVLGANELQFVLVDTPYRPCVELNSDGKCWKFNTALAKKKKHRKE</sequence>
<proteinExistence type="predicted"/>
<accession>A0A0F9B6S7</accession>
<organism evidence="1">
    <name type="scientific">marine sediment metagenome</name>
    <dbReference type="NCBI Taxonomy" id="412755"/>
    <lineage>
        <taxon>unclassified sequences</taxon>
        <taxon>metagenomes</taxon>
        <taxon>ecological metagenomes</taxon>
    </lineage>
</organism>
<dbReference type="AlphaFoldDB" id="A0A0F9B6S7"/>
<evidence type="ECO:0000313" key="1">
    <source>
        <dbReference type="EMBL" id="KKL17330.1"/>
    </source>
</evidence>
<protein>
    <submittedName>
        <fullName evidence="1">Uncharacterized protein</fullName>
    </submittedName>
</protein>